<protein>
    <submittedName>
        <fullName evidence="1">TonB-dependent receptor plug</fullName>
    </submittedName>
</protein>
<proteinExistence type="predicted"/>
<reference evidence="1 2" key="1">
    <citation type="journal article" date="2010" name="Stand. Genomic Sci.">
        <title>Complete genome sequence of Ilyobacter polytropus type strain (CuHbu1).</title>
        <authorList>
            <person name="Sikorski J."/>
            <person name="Chertkov O."/>
            <person name="Lapidus A."/>
            <person name="Nolan M."/>
            <person name="Lucas S."/>
            <person name="Del Rio T.G."/>
            <person name="Tice H."/>
            <person name="Cheng J.F."/>
            <person name="Tapia R."/>
            <person name="Han C."/>
            <person name="Goodwin L."/>
            <person name="Pitluck S."/>
            <person name="Liolios K."/>
            <person name="Ivanova N."/>
            <person name="Mavromatis K."/>
            <person name="Mikhailova N."/>
            <person name="Pati A."/>
            <person name="Chen A."/>
            <person name="Palaniappan K."/>
            <person name="Land M."/>
            <person name="Hauser L."/>
            <person name="Chang Y.J."/>
            <person name="Jeffries C.D."/>
            <person name="Brambilla E."/>
            <person name="Yasawong M."/>
            <person name="Rohde M."/>
            <person name="Pukall R."/>
            <person name="Spring S."/>
            <person name="Goker M."/>
            <person name="Woyke T."/>
            <person name="Bristow J."/>
            <person name="Eisen J.A."/>
            <person name="Markowitz V."/>
            <person name="Hugenholtz P."/>
            <person name="Kyrpides N.C."/>
            <person name="Klenk H.P."/>
        </authorList>
    </citation>
    <scope>NUCLEOTIDE SEQUENCE [LARGE SCALE GENOMIC DNA]</scope>
    <source>
        <strain evidence="2">ATCC 51220 / DSM 2926 / LMG 16218 / CuHBu1</strain>
    </source>
</reference>
<evidence type="ECO:0000313" key="1">
    <source>
        <dbReference type="EMBL" id="ADO83366.1"/>
    </source>
</evidence>
<organism evidence="1 2">
    <name type="scientific">Ilyobacter polytropus (strain ATCC 51220 / DSM 2926 / LMG 16218 / CuHBu1)</name>
    <dbReference type="NCBI Taxonomy" id="572544"/>
    <lineage>
        <taxon>Bacteria</taxon>
        <taxon>Fusobacteriati</taxon>
        <taxon>Fusobacteriota</taxon>
        <taxon>Fusobacteriia</taxon>
        <taxon>Fusobacteriales</taxon>
        <taxon>Fusobacteriaceae</taxon>
        <taxon>Ilyobacter</taxon>
    </lineage>
</organism>
<keyword evidence="2" id="KW-1185">Reference proteome</keyword>
<dbReference type="HOGENOM" id="CLU_2633329_0_0_0"/>
<gene>
    <name evidence="1" type="ordered locus">Ilyop_1588</name>
</gene>
<name>E3H8V2_ILYPC</name>
<accession>E3H8V2</accession>
<dbReference type="RefSeq" id="WP_013388033.1">
    <property type="nucleotide sequence ID" value="NC_014632.1"/>
</dbReference>
<evidence type="ECO:0000313" key="2">
    <source>
        <dbReference type="Proteomes" id="UP000006875"/>
    </source>
</evidence>
<dbReference type="Proteomes" id="UP000006875">
    <property type="component" value="Chromosome"/>
</dbReference>
<dbReference type="AlphaFoldDB" id="E3H8V2"/>
<dbReference type="STRING" id="572544.Ilyop_1588"/>
<keyword evidence="1" id="KW-0675">Receptor</keyword>
<dbReference type="EMBL" id="CP002281">
    <property type="protein sequence ID" value="ADO83366.1"/>
    <property type="molecule type" value="Genomic_DNA"/>
</dbReference>
<dbReference type="KEGG" id="ipo:Ilyop_1588"/>
<sequence length="77" mass="9484">MFGRRSRFNRGFSKLSSLENENQFGRCVRNREDRFFCREGFGYSARSRKDRREFLEDKKEYFKNRLEDLENLISELD</sequence>